<proteinExistence type="inferred from homology"/>
<evidence type="ECO:0000256" key="4">
    <source>
        <dbReference type="ARBA" id="ARBA00023163"/>
    </source>
</evidence>
<dbReference type="GO" id="GO:0016987">
    <property type="term" value="F:sigma factor activity"/>
    <property type="evidence" value="ECO:0007669"/>
    <property type="project" value="UniProtKB-KW"/>
</dbReference>
<evidence type="ECO:0000313" key="8">
    <source>
        <dbReference type="Proteomes" id="UP000181942"/>
    </source>
</evidence>
<dbReference type="AlphaFoldDB" id="A0A1I2X087"/>
<evidence type="ECO:0000256" key="3">
    <source>
        <dbReference type="ARBA" id="ARBA00023082"/>
    </source>
</evidence>
<reference evidence="7 8" key="1">
    <citation type="submission" date="2016-10" db="EMBL/GenBank/DDBJ databases">
        <authorList>
            <person name="de Groot N.N."/>
        </authorList>
    </citation>
    <scope>NUCLEOTIDE SEQUENCE [LARGE SCALE GENOMIC DNA]</scope>
    <source>
        <strain evidence="7 8">OK461</strain>
    </source>
</reference>
<comment type="similarity">
    <text evidence="1">Belongs to the sigma-70 factor family. ECF subfamily.</text>
</comment>
<feature type="compositionally biased region" description="Basic residues" evidence="5">
    <location>
        <begin position="15"/>
        <end position="26"/>
    </location>
</feature>
<dbReference type="SUPFAM" id="SSF88659">
    <property type="entry name" value="Sigma3 and sigma4 domains of RNA polymerase sigma factors"/>
    <property type="match status" value="1"/>
</dbReference>
<dbReference type="Proteomes" id="UP000181942">
    <property type="component" value="Unassembled WGS sequence"/>
</dbReference>
<keyword evidence="4" id="KW-0804">Transcription</keyword>
<feature type="compositionally biased region" description="Low complexity" evidence="5">
    <location>
        <begin position="176"/>
        <end position="188"/>
    </location>
</feature>
<sequence>MGVRAAGRSVVLGHRQSRAVRGRRAGSVHPGPGPLAPNPGLCRAGAVGAPGGDRPCGQRRSGGCADAPRLYCAWVPGARSPSSPQTMGVAEPLRRVPVNQRPVLLLRDVLDLPIEEVAEQLGLPVSTVRGRFARARANLARHLAAGSFEARVTLPTTPVINKLPGCGRNARPRPRPTSSPSTSRSLSTSLRACAELGQRVSCFPSRPVQAGTERETGGMTRGDLTDNEWTVFEPLLPLGERGGPMPDLRRLVNGVMWRFRTGGSTCGPGPGSCRC</sequence>
<gene>
    <name evidence="7" type="ORF">SAMN02787118_14126</name>
</gene>
<dbReference type="Gene3D" id="1.10.10.10">
    <property type="entry name" value="Winged helix-like DNA-binding domain superfamily/Winged helix DNA-binding domain"/>
    <property type="match status" value="1"/>
</dbReference>
<dbReference type="InterPro" id="IPR036388">
    <property type="entry name" value="WH-like_DNA-bd_sf"/>
</dbReference>
<dbReference type="Pfam" id="PF08281">
    <property type="entry name" value="Sigma70_r4_2"/>
    <property type="match status" value="1"/>
</dbReference>
<evidence type="ECO:0000259" key="6">
    <source>
        <dbReference type="Pfam" id="PF08281"/>
    </source>
</evidence>
<dbReference type="InterPro" id="IPR013249">
    <property type="entry name" value="RNA_pol_sigma70_r4_t2"/>
</dbReference>
<dbReference type="InterPro" id="IPR013324">
    <property type="entry name" value="RNA_pol_sigma_r3/r4-like"/>
</dbReference>
<protein>
    <submittedName>
        <fullName evidence="7">Putative transposase of IS4/5 family</fullName>
    </submittedName>
</protein>
<feature type="region of interest" description="Disordered" evidence="5">
    <location>
        <begin position="1"/>
        <end position="39"/>
    </location>
</feature>
<dbReference type="GO" id="GO:0006352">
    <property type="term" value="P:DNA-templated transcription initiation"/>
    <property type="evidence" value="ECO:0007669"/>
    <property type="project" value="InterPro"/>
</dbReference>
<organism evidence="7 8">
    <name type="scientific">Streptomyces mirabilis</name>
    <dbReference type="NCBI Taxonomy" id="68239"/>
    <lineage>
        <taxon>Bacteria</taxon>
        <taxon>Bacillati</taxon>
        <taxon>Actinomycetota</taxon>
        <taxon>Actinomycetes</taxon>
        <taxon>Kitasatosporales</taxon>
        <taxon>Streptomycetaceae</taxon>
        <taxon>Streptomyces</taxon>
    </lineage>
</organism>
<name>A0A1I2X087_9ACTN</name>
<dbReference type="GO" id="GO:0003677">
    <property type="term" value="F:DNA binding"/>
    <property type="evidence" value="ECO:0007669"/>
    <property type="project" value="InterPro"/>
</dbReference>
<accession>A0A1I2X087</accession>
<evidence type="ECO:0000256" key="2">
    <source>
        <dbReference type="ARBA" id="ARBA00023015"/>
    </source>
</evidence>
<evidence type="ECO:0000313" key="7">
    <source>
        <dbReference type="EMBL" id="SFH06427.1"/>
    </source>
</evidence>
<keyword evidence="2" id="KW-0805">Transcription regulation</keyword>
<evidence type="ECO:0000256" key="5">
    <source>
        <dbReference type="SAM" id="MobiDB-lite"/>
    </source>
</evidence>
<keyword evidence="3" id="KW-0731">Sigma factor</keyword>
<feature type="region of interest" description="Disordered" evidence="5">
    <location>
        <begin position="160"/>
        <end position="188"/>
    </location>
</feature>
<dbReference type="EMBL" id="FONR01000041">
    <property type="protein sequence ID" value="SFH06427.1"/>
    <property type="molecule type" value="Genomic_DNA"/>
</dbReference>
<feature type="domain" description="RNA polymerase sigma factor 70 region 4 type 2" evidence="6">
    <location>
        <begin position="93"/>
        <end position="139"/>
    </location>
</feature>
<evidence type="ECO:0000256" key="1">
    <source>
        <dbReference type="ARBA" id="ARBA00010641"/>
    </source>
</evidence>